<dbReference type="CDD" id="cd04269">
    <property type="entry name" value="ZnMc_adamalysin_II_like"/>
    <property type="match status" value="1"/>
</dbReference>
<keyword evidence="5 7" id="KW-1015">Disulfide bond</keyword>
<dbReference type="Pfam" id="PF01421">
    <property type="entry name" value="Reprolysin"/>
    <property type="match status" value="1"/>
</dbReference>
<dbReference type="Proteomes" id="UP000053766">
    <property type="component" value="Unassembled WGS sequence"/>
</dbReference>
<feature type="compositionally biased region" description="Basic and acidic residues" evidence="9">
    <location>
        <begin position="851"/>
        <end position="862"/>
    </location>
</feature>
<feature type="disulfide bond" evidence="8">
    <location>
        <begin position="277"/>
        <end position="282"/>
    </location>
</feature>
<evidence type="ECO:0000256" key="3">
    <source>
        <dbReference type="ARBA" id="ARBA00022989"/>
    </source>
</evidence>
<evidence type="ECO:0000256" key="2">
    <source>
        <dbReference type="ARBA" id="ARBA00022692"/>
    </source>
</evidence>
<evidence type="ECO:0000256" key="8">
    <source>
        <dbReference type="PROSITE-ProRule" id="PRU00276"/>
    </source>
</evidence>
<dbReference type="STRING" id="29172.A0A0D8XP15"/>
<protein>
    <submittedName>
        <fullName evidence="13">Disintegrin</fullName>
    </submittedName>
</protein>
<organism evidence="13 14">
    <name type="scientific">Dictyocaulus viviparus</name>
    <name type="common">Bovine lungworm</name>
    <dbReference type="NCBI Taxonomy" id="29172"/>
    <lineage>
        <taxon>Eukaryota</taxon>
        <taxon>Metazoa</taxon>
        <taxon>Ecdysozoa</taxon>
        <taxon>Nematoda</taxon>
        <taxon>Chromadorea</taxon>
        <taxon>Rhabditida</taxon>
        <taxon>Rhabditina</taxon>
        <taxon>Rhabditomorpha</taxon>
        <taxon>Strongyloidea</taxon>
        <taxon>Metastrongylidae</taxon>
        <taxon>Dictyocaulus</taxon>
    </lineage>
</organism>
<proteinExistence type="predicted"/>
<feature type="domain" description="Peptidase M12B" evidence="12">
    <location>
        <begin position="122"/>
        <end position="320"/>
    </location>
</feature>
<dbReference type="SUPFAM" id="SSF57552">
    <property type="entry name" value="Blood coagulation inhibitor (disintegrin)"/>
    <property type="match status" value="1"/>
</dbReference>
<keyword evidence="8" id="KW-0862">Zinc</keyword>
<dbReference type="PANTHER" id="PTHR11905">
    <property type="entry name" value="ADAM A DISINTEGRIN AND METALLOPROTEASE DOMAIN"/>
    <property type="match status" value="1"/>
</dbReference>
<evidence type="ECO:0000256" key="6">
    <source>
        <dbReference type="PROSITE-ProRule" id="PRU00068"/>
    </source>
</evidence>
<sequence>MECHIRVFFRGNQLLSPSSLVTTAEHNSILPLTFSSPSGDYIDALFVRVKDLPLGYSRVDLLFYVAHLHHTYLRRNLAILKKQLLVQKVIVSVLTSRIKRDAKTKANMLPKYYSEFNDGKWRYVELALVADYSVYAKYDKDEGKVNEYLQTIAHHVNALYYPLNIRITLVWIDIWKDGDKFEIATSGDRTLDRFLNYRKEIIKTHPNDNAHLLTDIRFESNVVGKAFKGTMCSYDYSGGVDVDHSNNAAIVAATVAHEMGHNFGMEHDVDYGTTCNCPGNQCVMAPSTGASPPSFWSDCSLRYLYNSFNRGMDLCLKNPPEKAVGDAKCGNGIVETGELHNNSHKNNAECDCGGELCLHSCCDGKTCLLTSEAECADGDCCDLLTCKPKPRATVCRESVGICDLPEFCNGDTPDCPADFFLQNGHICPGRTNEFCYEGQCGSRPDQCVSLWGTTATEGDEACYQQNVNGIMQGNCGYDVHAARYTQCLAEFVDVMCGRLQCGTQAERPIFGDPTTVLSAYTYVRVGADIHQCHVIRTTYVVEKKNKLDPGMVLDGSKCGNDKICVNAKCKPLNEVLKTVSKCNDQCHYRGVCNNVGNCHCQNGFGGIACEIPGFGGSVNSNPSNTSRGKRRNLPGEFWNYARKTLNLYGVLVPVRKAPPPPGERRHIKRESLNTMWGDGVVNYSVNERPPSLAPPAIPLMSINPISPQTKSHDRLLAHFPVVSSTSPGYKATFARVPSMRPKEPPPVVPSRPHDSRIEELYKEKGVEMGIKRYTCAPTDFASRDLPPSPPPDDPGVSAKKDVSRPLQPPPLPPPKHQKHSLKHDTASRPPLPQKPPEITDGTELGVGVRELAAKFDSQRQTT</sequence>
<evidence type="ECO:0000256" key="7">
    <source>
        <dbReference type="PROSITE-ProRule" id="PRU00076"/>
    </source>
</evidence>
<feature type="active site" evidence="8">
    <location>
        <position position="258"/>
    </location>
</feature>
<dbReference type="PANTHER" id="PTHR11905:SF159">
    <property type="entry name" value="ADAM METALLOPROTEASE"/>
    <property type="match status" value="1"/>
</dbReference>
<dbReference type="InterPro" id="IPR034027">
    <property type="entry name" value="Reprolysin_adamalysin"/>
</dbReference>
<dbReference type="Gene3D" id="4.10.70.10">
    <property type="entry name" value="Disintegrin domain"/>
    <property type="match status" value="1"/>
</dbReference>
<dbReference type="SMART" id="SM00608">
    <property type="entry name" value="ACR"/>
    <property type="match status" value="1"/>
</dbReference>
<feature type="binding site" evidence="8">
    <location>
        <position position="257"/>
    </location>
    <ligand>
        <name>Zn(2+)</name>
        <dbReference type="ChEBI" id="CHEBI:29105"/>
        <note>catalytic</note>
    </ligand>
</feature>
<comment type="caution">
    <text evidence="7">Lacks conserved residue(s) required for the propagation of feature annotation.</text>
</comment>
<comment type="subcellular location">
    <subcellularLocation>
        <location evidence="1">Membrane</location>
        <topology evidence="1">Single-pass membrane protein</topology>
    </subcellularLocation>
</comment>
<feature type="domain" description="Disintegrin" evidence="11">
    <location>
        <begin position="326"/>
        <end position="423"/>
    </location>
</feature>
<dbReference type="PROSITE" id="PS50215">
    <property type="entry name" value="ADAM_MEPRO"/>
    <property type="match status" value="1"/>
</dbReference>
<dbReference type="Gene3D" id="3.40.390.10">
    <property type="entry name" value="Collagenase (Catalytic Domain)"/>
    <property type="match status" value="1"/>
</dbReference>
<accession>A0A0D8XP15</accession>
<keyword evidence="4" id="KW-0472">Membrane</keyword>
<dbReference type="Pfam" id="PF08516">
    <property type="entry name" value="ADAM_CR"/>
    <property type="match status" value="1"/>
</dbReference>
<evidence type="ECO:0000259" key="10">
    <source>
        <dbReference type="PROSITE" id="PS50026"/>
    </source>
</evidence>
<feature type="disulfide bond" evidence="6">
    <location>
        <begin position="395"/>
        <end position="415"/>
    </location>
</feature>
<evidence type="ECO:0000256" key="5">
    <source>
        <dbReference type="ARBA" id="ARBA00023157"/>
    </source>
</evidence>
<dbReference type="GO" id="GO:0007229">
    <property type="term" value="P:integrin-mediated signaling pathway"/>
    <property type="evidence" value="ECO:0007669"/>
    <property type="project" value="UniProtKB-KW"/>
</dbReference>
<keyword evidence="3" id="KW-1133">Transmembrane helix</keyword>
<dbReference type="GO" id="GO:0004222">
    <property type="term" value="F:metalloendopeptidase activity"/>
    <property type="evidence" value="ECO:0007669"/>
    <property type="project" value="InterPro"/>
</dbReference>
<evidence type="ECO:0000256" key="1">
    <source>
        <dbReference type="ARBA" id="ARBA00004167"/>
    </source>
</evidence>
<keyword evidence="14" id="KW-1185">Reference proteome</keyword>
<keyword evidence="7" id="KW-0245">EGF-like domain</keyword>
<feature type="region of interest" description="Disordered" evidence="9">
    <location>
        <begin position="778"/>
        <end position="862"/>
    </location>
</feature>
<dbReference type="PROSITE" id="PS50026">
    <property type="entry name" value="EGF_3"/>
    <property type="match status" value="1"/>
</dbReference>
<dbReference type="EMBL" id="KN716497">
    <property type="protein sequence ID" value="KJH44126.1"/>
    <property type="molecule type" value="Genomic_DNA"/>
</dbReference>
<name>A0A0D8XP15_DICVI</name>
<dbReference type="InterPro" id="IPR024079">
    <property type="entry name" value="MetalloPept_cat_dom_sf"/>
</dbReference>
<feature type="disulfide bond" evidence="7">
    <location>
        <begin position="582"/>
        <end position="592"/>
    </location>
</feature>
<dbReference type="OrthoDB" id="5951731at2759"/>
<dbReference type="InterPro" id="IPR000742">
    <property type="entry name" value="EGF"/>
</dbReference>
<dbReference type="SUPFAM" id="SSF55486">
    <property type="entry name" value="Metalloproteases ('zincins'), catalytic domain"/>
    <property type="match status" value="1"/>
</dbReference>
<evidence type="ECO:0000259" key="12">
    <source>
        <dbReference type="PROSITE" id="PS50215"/>
    </source>
</evidence>
<evidence type="ECO:0000313" key="13">
    <source>
        <dbReference type="EMBL" id="KJH44126.1"/>
    </source>
</evidence>
<keyword evidence="13" id="KW-0401">Integrin</keyword>
<feature type="binding site" evidence="8">
    <location>
        <position position="261"/>
    </location>
    <ligand>
        <name>Zn(2+)</name>
        <dbReference type="ChEBI" id="CHEBI:29105"/>
        <note>catalytic</note>
    </ligand>
</feature>
<evidence type="ECO:0000256" key="4">
    <source>
        <dbReference type="ARBA" id="ARBA00023136"/>
    </source>
</evidence>
<keyword evidence="2" id="KW-0812">Transmembrane</keyword>
<feature type="disulfide bond" evidence="7">
    <location>
        <begin position="600"/>
        <end position="609"/>
    </location>
</feature>
<evidence type="ECO:0000256" key="9">
    <source>
        <dbReference type="SAM" id="MobiDB-lite"/>
    </source>
</evidence>
<dbReference type="PROSITE" id="PS50214">
    <property type="entry name" value="DISINTEGRIN_2"/>
    <property type="match status" value="1"/>
</dbReference>
<dbReference type="MEROPS" id="M12.A49"/>
<dbReference type="PROSITE" id="PS01186">
    <property type="entry name" value="EGF_2"/>
    <property type="match status" value="1"/>
</dbReference>
<dbReference type="SMART" id="SM00050">
    <property type="entry name" value="DISIN"/>
    <property type="match status" value="1"/>
</dbReference>
<feature type="binding site" evidence="8">
    <location>
        <position position="267"/>
    </location>
    <ligand>
        <name>Zn(2+)</name>
        <dbReference type="ChEBI" id="CHEBI:29105"/>
        <note>catalytic</note>
    </ligand>
</feature>
<dbReference type="GO" id="GO:0006509">
    <property type="term" value="P:membrane protein ectodomain proteolysis"/>
    <property type="evidence" value="ECO:0007669"/>
    <property type="project" value="TreeGrafter"/>
</dbReference>
<feature type="disulfide bond" evidence="8">
    <location>
        <begin position="275"/>
        <end position="299"/>
    </location>
</feature>
<dbReference type="GO" id="GO:0016020">
    <property type="term" value="C:membrane"/>
    <property type="evidence" value="ECO:0007669"/>
    <property type="project" value="UniProtKB-SubCell"/>
</dbReference>
<evidence type="ECO:0000259" key="11">
    <source>
        <dbReference type="PROSITE" id="PS50214"/>
    </source>
</evidence>
<gene>
    <name evidence="13" type="ORF">DICVIV_09843</name>
</gene>
<evidence type="ECO:0000313" key="14">
    <source>
        <dbReference type="Proteomes" id="UP000053766"/>
    </source>
</evidence>
<feature type="domain" description="EGF-like" evidence="10">
    <location>
        <begin position="578"/>
        <end position="610"/>
    </location>
</feature>
<dbReference type="AlphaFoldDB" id="A0A0D8XP15"/>
<keyword evidence="8" id="KW-0479">Metal-binding</keyword>
<dbReference type="FunFam" id="3.40.390.10:FF:000002">
    <property type="entry name" value="Disintegrin and metalloproteinase domain-containing protein 22"/>
    <property type="match status" value="1"/>
</dbReference>
<dbReference type="InterPro" id="IPR001590">
    <property type="entry name" value="Peptidase_M12B"/>
</dbReference>
<dbReference type="Pfam" id="PF00200">
    <property type="entry name" value="Disintegrin"/>
    <property type="match status" value="1"/>
</dbReference>
<dbReference type="InterPro" id="IPR006586">
    <property type="entry name" value="ADAM_Cys-rich"/>
</dbReference>
<reference evidence="14" key="2">
    <citation type="journal article" date="2016" name="Sci. Rep.">
        <title>Dictyocaulus viviparus genome, variome and transcriptome elucidate lungworm biology and support future intervention.</title>
        <authorList>
            <person name="McNulty S.N."/>
            <person name="Strube C."/>
            <person name="Rosa B.A."/>
            <person name="Martin J.C."/>
            <person name="Tyagi R."/>
            <person name="Choi Y.J."/>
            <person name="Wang Q."/>
            <person name="Hallsworth Pepin K."/>
            <person name="Zhang X."/>
            <person name="Ozersky P."/>
            <person name="Wilson R.K."/>
            <person name="Sternberg P.W."/>
            <person name="Gasser R.B."/>
            <person name="Mitreva M."/>
        </authorList>
    </citation>
    <scope>NUCLEOTIDE SEQUENCE [LARGE SCALE GENOMIC DNA]</scope>
    <source>
        <strain evidence="14">HannoverDv2000</strain>
    </source>
</reference>
<dbReference type="GO" id="GO:0046872">
    <property type="term" value="F:metal ion binding"/>
    <property type="evidence" value="ECO:0007669"/>
    <property type="project" value="UniProtKB-KW"/>
</dbReference>
<dbReference type="InterPro" id="IPR036436">
    <property type="entry name" value="Disintegrin_dom_sf"/>
</dbReference>
<dbReference type="InterPro" id="IPR001762">
    <property type="entry name" value="Disintegrin_dom"/>
</dbReference>
<reference evidence="13 14" key="1">
    <citation type="submission" date="2013-11" db="EMBL/GenBank/DDBJ databases">
        <title>Draft genome of the bovine lungworm Dictyocaulus viviparus.</title>
        <authorList>
            <person name="Mitreva M."/>
        </authorList>
    </citation>
    <scope>NUCLEOTIDE SEQUENCE [LARGE SCALE GENOMIC DNA]</scope>
    <source>
        <strain evidence="13 14">HannoverDv2000</strain>
    </source>
</reference>
<dbReference type="PROSITE" id="PS00022">
    <property type="entry name" value="EGF_1"/>
    <property type="match status" value="1"/>
</dbReference>